<dbReference type="RefSeq" id="WP_271339894.1">
    <property type="nucleotide sequence ID" value="NZ_JAQKAB010000003.1"/>
</dbReference>
<gene>
    <name evidence="2" type="ORF">PJ311_05310</name>
</gene>
<reference evidence="2 3" key="1">
    <citation type="submission" date="2023-01" db="EMBL/GenBank/DDBJ databases">
        <title>Bacillus changyiensis sp. nov., isolated from a coastal deposit.</title>
        <authorList>
            <person name="Xiao G."/>
            <person name="Lai Q."/>
            <person name="Hu Z."/>
            <person name="Shao Z."/>
        </authorList>
    </citation>
    <scope>NUCLEOTIDE SEQUENCE [LARGE SCALE GENOMIC DNA]</scope>
    <source>
        <strain evidence="2 3">CLL-7-23</strain>
    </source>
</reference>
<dbReference type="InterPro" id="IPR000914">
    <property type="entry name" value="SBP_5_dom"/>
</dbReference>
<protein>
    <submittedName>
        <fullName evidence="2">ABC transporter substrate-binding protein</fullName>
    </submittedName>
</protein>
<accession>A0ABT4X3M7</accession>
<keyword evidence="3" id="KW-1185">Reference proteome</keyword>
<evidence type="ECO:0000259" key="1">
    <source>
        <dbReference type="Pfam" id="PF00496"/>
    </source>
</evidence>
<dbReference type="Proteomes" id="UP001211894">
    <property type="component" value="Unassembled WGS sequence"/>
</dbReference>
<dbReference type="Gene3D" id="3.10.105.10">
    <property type="entry name" value="Dipeptide-binding Protein, Domain 3"/>
    <property type="match status" value="1"/>
</dbReference>
<dbReference type="Pfam" id="PF00496">
    <property type="entry name" value="SBP_bac_5"/>
    <property type="match status" value="1"/>
</dbReference>
<evidence type="ECO:0000313" key="2">
    <source>
        <dbReference type="EMBL" id="MDA7026031.1"/>
    </source>
</evidence>
<organism evidence="2 3">
    <name type="scientific">Bacillus changyiensis</name>
    <dbReference type="NCBI Taxonomy" id="3004103"/>
    <lineage>
        <taxon>Bacteria</taxon>
        <taxon>Bacillati</taxon>
        <taxon>Bacillota</taxon>
        <taxon>Bacilli</taxon>
        <taxon>Bacillales</taxon>
        <taxon>Bacillaceae</taxon>
        <taxon>Bacillus</taxon>
    </lineage>
</organism>
<dbReference type="InterPro" id="IPR030678">
    <property type="entry name" value="Peptide/Ni-bd"/>
</dbReference>
<dbReference type="EMBL" id="JAQKAB010000003">
    <property type="protein sequence ID" value="MDA7026031.1"/>
    <property type="molecule type" value="Genomic_DNA"/>
</dbReference>
<dbReference type="SUPFAM" id="SSF53850">
    <property type="entry name" value="Periplasmic binding protein-like II"/>
    <property type="match status" value="1"/>
</dbReference>
<dbReference type="PIRSF" id="PIRSF002741">
    <property type="entry name" value="MppA"/>
    <property type="match status" value="1"/>
</dbReference>
<name>A0ABT4X3M7_9BACI</name>
<dbReference type="InterPro" id="IPR039424">
    <property type="entry name" value="SBP_5"/>
</dbReference>
<comment type="caution">
    <text evidence="2">The sequence shown here is derived from an EMBL/GenBank/DDBJ whole genome shotgun (WGS) entry which is preliminary data.</text>
</comment>
<evidence type="ECO:0000313" key="3">
    <source>
        <dbReference type="Proteomes" id="UP001211894"/>
    </source>
</evidence>
<dbReference type="Gene3D" id="3.40.190.10">
    <property type="entry name" value="Periplasmic binding protein-like II"/>
    <property type="match status" value="1"/>
</dbReference>
<dbReference type="PANTHER" id="PTHR30290:SF72">
    <property type="entry name" value="HTH-TYPE TRANSCRIPTIONAL REGULATOR SGRR"/>
    <property type="match status" value="1"/>
</dbReference>
<proteinExistence type="predicted"/>
<sequence length="519" mass="61575">MQFLKQPCTLLFETVKKNTVEGKIGQARRLLEAYETTCPHLRLAYKQWLSDVFGFQSETDGNQGQDVLRLMTSFQPDHFKRLNPSRIFLRSESHIVKQVYDTLIKYNEKKAQFQPHLVHFWECDPEQKVWTFFLRKGVYFHHGQLLTAKDVRFTFERFFSDSENKYKWLAEDIDKIRVKDDYTFDICLNMKNTLLLHYLCDERLSIICEQSADRLVNGTEPFRLIRQDDKMLALKAHEHYFKERAFLDRIELWYMDSHSSVVSYGYDMAIGAESKVNDEWYEERNIQYVSINMKKPGPLQHKAFRQALKQIISPVEMVKELAGQRTTSLASFMHLSDSVKKQAVDLVLEECCYQGEPLKLYTFAEQDHQEDTAWIKKRCERFGIMIEPYHLQAEELIREDIISQADLIHDSATFNDSQEISWFHLLFTKNSFLHIHLSPEWQEKVREVKNQLCSIHEHDKRINMLSDLDRELTEEICALPLYQNKIRVKAGQAIKGIVLNQEGWINFYDLWFRKHSKLT</sequence>
<feature type="domain" description="Solute-binding protein family 5" evidence="1">
    <location>
        <begin position="113"/>
        <end position="333"/>
    </location>
</feature>
<dbReference type="PANTHER" id="PTHR30290">
    <property type="entry name" value="PERIPLASMIC BINDING COMPONENT OF ABC TRANSPORTER"/>
    <property type="match status" value="1"/>
</dbReference>